<proteinExistence type="predicted"/>
<keyword evidence="2" id="KW-1185">Reference proteome</keyword>
<organism evidence="1 2">
    <name type="scientific">Centaurea solstitialis</name>
    <name type="common">yellow star-thistle</name>
    <dbReference type="NCBI Taxonomy" id="347529"/>
    <lineage>
        <taxon>Eukaryota</taxon>
        <taxon>Viridiplantae</taxon>
        <taxon>Streptophyta</taxon>
        <taxon>Embryophyta</taxon>
        <taxon>Tracheophyta</taxon>
        <taxon>Spermatophyta</taxon>
        <taxon>Magnoliopsida</taxon>
        <taxon>eudicotyledons</taxon>
        <taxon>Gunneridae</taxon>
        <taxon>Pentapetalae</taxon>
        <taxon>asterids</taxon>
        <taxon>campanulids</taxon>
        <taxon>Asterales</taxon>
        <taxon>Asteraceae</taxon>
        <taxon>Carduoideae</taxon>
        <taxon>Cardueae</taxon>
        <taxon>Centaureinae</taxon>
        <taxon>Centaurea</taxon>
    </lineage>
</organism>
<name>A0AA38U247_9ASTR</name>
<dbReference type="Proteomes" id="UP001172457">
    <property type="component" value="Chromosome 1"/>
</dbReference>
<dbReference type="AlphaFoldDB" id="A0AA38U247"/>
<comment type="caution">
    <text evidence="1">The sequence shown here is derived from an EMBL/GenBank/DDBJ whole genome shotgun (WGS) entry which is preliminary data.</text>
</comment>
<gene>
    <name evidence="1" type="ORF">OSB04_003329</name>
</gene>
<protein>
    <submittedName>
        <fullName evidence="1">Uncharacterized protein</fullName>
    </submittedName>
</protein>
<accession>A0AA38U247</accession>
<reference evidence="1" key="1">
    <citation type="submission" date="2023-03" db="EMBL/GenBank/DDBJ databases">
        <title>Chromosome-scale reference genome and RAD-based genetic map of yellow starthistle (Centaurea solstitialis) reveal putative structural variation and QTLs associated with invader traits.</title>
        <authorList>
            <person name="Reatini B."/>
            <person name="Cang F.A."/>
            <person name="Jiang Q."/>
            <person name="Mckibben M.T.W."/>
            <person name="Barker M.S."/>
            <person name="Rieseberg L.H."/>
            <person name="Dlugosch K.M."/>
        </authorList>
    </citation>
    <scope>NUCLEOTIDE SEQUENCE</scope>
    <source>
        <strain evidence="1">CAN-66</strain>
        <tissue evidence="1">Leaf</tissue>
    </source>
</reference>
<evidence type="ECO:0000313" key="2">
    <source>
        <dbReference type="Proteomes" id="UP001172457"/>
    </source>
</evidence>
<evidence type="ECO:0000313" key="1">
    <source>
        <dbReference type="EMBL" id="KAJ9567363.1"/>
    </source>
</evidence>
<sequence>MFVSLLHRHPLPTLDEEITELLSEESRLQLCHPVPANTVLYIPHSAKLKGKWNNNEQSKFAGKASSNKCTLCHSTYHPLLMCLILKASKELGNQGNNIEINLLPNLITSNGPAPAVPSLHYNNSSPDPVELMRRNQKLMEHIMIGSMGMSSQYSSASTSSRLLGNTSFGNVSCLSCQLGKHHTLPFEINEFKSASPFDLIHSNVWGPTRTHLWEMLDILLLYR</sequence>
<dbReference type="EMBL" id="JARYMX010000001">
    <property type="protein sequence ID" value="KAJ9567363.1"/>
    <property type="molecule type" value="Genomic_DNA"/>
</dbReference>